<evidence type="ECO:0000313" key="1">
    <source>
        <dbReference type="EMBL" id="KAB2675395.1"/>
    </source>
</evidence>
<dbReference type="Proteomes" id="UP000481643">
    <property type="component" value="Unassembled WGS sequence"/>
</dbReference>
<proteinExistence type="predicted"/>
<sequence length="67" mass="7495">MERKINPPTKRVDETGYATECQFALHTAFNHLLDQAKKAGWDELQVALSLVSLCDTVIYGDSSNLLQ</sequence>
<accession>A0A6L3Y8B6</accession>
<dbReference type="RefSeq" id="WP_113464889.1">
    <property type="nucleotide sequence ID" value="NZ_WBVX01000057.1"/>
</dbReference>
<reference evidence="1 2" key="1">
    <citation type="submission" date="2019-09" db="EMBL/GenBank/DDBJ databases">
        <title>Taxonomic organization of the family Brucellaceae based on a phylogenomic approach.</title>
        <authorList>
            <person name="Leclercq S."/>
            <person name="Cloeckaert A."/>
            <person name="Zygmunt M.S."/>
        </authorList>
    </citation>
    <scope>NUCLEOTIDE SEQUENCE [LARGE SCALE GENOMIC DNA]</scope>
    <source>
        <strain evidence="1 2">WS1830</strain>
    </source>
</reference>
<evidence type="ECO:0000313" key="2">
    <source>
        <dbReference type="Proteomes" id="UP000481643"/>
    </source>
</evidence>
<name>A0A6L3Y8B6_9HYPH</name>
<organism evidence="1 2">
    <name type="scientific">Brucella tritici</name>
    <dbReference type="NCBI Taxonomy" id="94626"/>
    <lineage>
        <taxon>Bacteria</taxon>
        <taxon>Pseudomonadati</taxon>
        <taxon>Pseudomonadota</taxon>
        <taxon>Alphaproteobacteria</taxon>
        <taxon>Hyphomicrobiales</taxon>
        <taxon>Brucellaceae</taxon>
        <taxon>Brucella/Ochrobactrum group</taxon>
        <taxon>Brucella</taxon>
    </lineage>
</organism>
<protein>
    <submittedName>
        <fullName evidence="1">Uncharacterized protein</fullName>
    </submittedName>
</protein>
<dbReference type="AlphaFoldDB" id="A0A6L3Y8B6"/>
<dbReference type="EMBL" id="WBVX01000057">
    <property type="protein sequence ID" value="KAB2675395.1"/>
    <property type="molecule type" value="Genomic_DNA"/>
</dbReference>
<gene>
    <name evidence="1" type="ORF">F9L08_27865</name>
</gene>
<comment type="caution">
    <text evidence="1">The sequence shown here is derived from an EMBL/GenBank/DDBJ whole genome shotgun (WGS) entry which is preliminary data.</text>
</comment>